<dbReference type="InterPro" id="IPR012910">
    <property type="entry name" value="Plug_dom"/>
</dbReference>
<dbReference type="EMBL" id="AQHW01000011">
    <property type="protein sequence ID" value="KKB57928.1"/>
    <property type="molecule type" value="Genomic_DNA"/>
</dbReference>
<comment type="similarity">
    <text evidence="8 9">Belongs to the TonB-dependent receptor family.</text>
</comment>
<keyword evidence="5 9" id="KW-0798">TonB box</keyword>
<feature type="compositionally biased region" description="Polar residues" evidence="10">
    <location>
        <begin position="605"/>
        <end position="619"/>
    </location>
</feature>
<reference evidence="13 14" key="1">
    <citation type="submission" date="2013-04" db="EMBL/GenBank/DDBJ databases">
        <title>The Genome Sequence of Parabacteroides gordonii DSM 23371.</title>
        <authorList>
            <consortium name="The Broad Institute Genomics Platform"/>
            <person name="Earl A."/>
            <person name="Ward D."/>
            <person name="Feldgarden M."/>
            <person name="Gevers D."/>
            <person name="Martens E."/>
            <person name="Sakamoto M."/>
            <person name="Benno Y."/>
            <person name="Suzuki N."/>
            <person name="Matsunaga N."/>
            <person name="Koshihara K."/>
            <person name="Seki M."/>
            <person name="Komiya H."/>
            <person name="Walker B."/>
            <person name="Young S."/>
            <person name="Zeng Q."/>
            <person name="Gargeya S."/>
            <person name="Fitzgerald M."/>
            <person name="Haas B."/>
            <person name="Abouelleil A."/>
            <person name="Allen A.W."/>
            <person name="Alvarado L."/>
            <person name="Arachchi H.M."/>
            <person name="Berlin A.M."/>
            <person name="Chapman S.B."/>
            <person name="Gainer-Dewar J."/>
            <person name="Goldberg J."/>
            <person name="Griggs A."/>
            <person name="Gujja S."/>
            <person name="Hansen M."/>
            <person name="Howarth C."/>
            <person name="Imamovic A."/>
            <person name="Ireland A."/>
            <person name="Larimer J."/>
            <person name="McCowan C."/>
            <person name="Murphy C."/>
            <person name="Pearson M."/>
            <person name="Poon T.W."/>
            <person name="Priest M."/>
            <person name="Roberts A."/>
            <person name="Saif S."/>
            <person name="Shea T."/>
            <person name="Sisk P."/>
            <person name="Sykes S."/>
            <person name="Wortman J."/>
            <person name="Nusbaum C."/>
            <person name="Birren B."/>
        </authorList>
    </citation>
    <scope>NUCLEOTIDE SEQUENCE [LARGE SCALE GENOMIC DNA]</scope>
    <source>
        <strain evidence="13 14">MS-1</strain>
    </source>
</reference>
<dbReference type="PATRIC" id="fig|1203610.3.peg.1783"/>
<evidence type="ECO:0000256" key="1">
    <source>
        <dbReference type="ARBA" id="ARBA00004571"/>
    </source>
</evidence>
<evidence type="ECO:0000256" key="6">
    <source>
        <dbReference type="ARBA" id="ARBA00023136"/>
    </source>
</evidence>
<feature type="region of interest" description="Disordered" evidence="10">
    <location>
        <begin position="600"/>
        <end position="624"/>
    </location>
</feature>
<dbReference type="SUPFAM" id="SSF49464">
    <property type="entry name" value="Carboxypeptidase regulatory domain-like"/>
    <property type="match status" value="1"/>
</dbReference>
<dbReference type="Pfam" id="PF00593">
    <property type="entry name" value="TonB_dep_Rec_b-barrel"/>
    <property type="match status" value="1"/>
</dbReference>
<evidence type="ECO:0000256" key="9">
    <source>
        <dbReference type="RuleBase" id="RU003357"/>
    </source>
</evidence>
<feature type="domain" description="TonB-dependent receptor plug" evidence="12">
    <location>
        <begin position="223"/>
        <end position="333"/>
    </location>
</feature>
<dbReference type="PROSITE" id="PS00018">
    <property type="entry name" value="EF_HAND_1"/>
    <property type="match status" value="1"/>
</dbReference>
<sequence>MKKNLLLLFNCAFYLELKHIIRIMKIATIITLIAVFQISATTLHSQNAKVNISKSDLPLKEFIQEIEKQTDYLFMYSEKEIDMQQQVHVNAKNKPVSKVLEEALADSEIKYNFNEGYISLSKVKNVTVSQEGRKVTGIVKDPTGYPVIGANIMVKGTTNGTITDIDGKFTLEVPANATLSISYIGYLPQEIATGNQSDFSILLKEDTQALEEVVVVGYGQQKKVSITGAVGNIKSDNINRLANSTTASMQGVSPGLTILDKGGSPGRASTTLRIRGITTINNDKNIDRNEALLLVDGVEQRISDINPDDIESISILKDASTTAIYGSRAANGVVLVTTKRGKEGKIRMDFNTYWGIQSVTNKPEHMETVTYMQQQNYAFQNAGQAPRYSDTFIKEWQANHKSDPITYRKANQWQDAVYSSALQQNYSLTVSGGNEKARGLMALRYYDQDGVVPNYKSDIKEIRVNTDFKPFERLKISADANFRSSYSKAPIDAYEYDKNGGGIFYSMYHATQFVVPQYPDGSYGLGNKNANPLMLAEMGGTDKQWNNLFIGNIKAELQIIDGLKFTAQYAQRYGFNKTVKFENAYTVVDHQYLDWTATAKDEPYNPSSNRQRTRNISRNSMDDKREDTNEYTLNLLLNYEKQLGKHNLQALAGFSQIKNEWTHNQAQRWDFYNNDVPSINMGSESSWKSYGYNNEFALRSYFGRLNYNYDNRYLLEANLRYDGTSRFTGDNQYGTFPSFSAGWRISNEAFWSDELRNIVSDLKLRASWGKTGNQTADLYAFYESYTSTSYNFGGNLVQGYMQKELANKDLKWETSTQTDVGIDAGFLNNRLTLTADYYYKKTDGILVKLPISGTIGLDAPVQNAAVVDNKGFELALDWKDNIGDFYYGVNFNISNNWNKVISLGGANPTLDGGTADVITTVREGYPINSYWGYQTDGFLTQEDLDSNYPVYDSRMTLGDVKYVDRNKDGKIDAEDMTVIGNEFPRYPFAFSANFAYKGFDFSFMFQGVMDAQTRVSGALAEGGNFEGFTLDIFKDYWTPENTNARFPRPRKSVDYNSMMSDFWVIDAGYIRLKNVQLGYTLPKTLSQKAYLDKARIYLAGSNLLTFSPLKEWGLDPEFVSGRFLYYPQTSVYTIGVNLTF</sequence>
<dbReference type="Gene3D" id="2.170.130.10">
    <property type="entry name" value="TonB-dependent receptor, plug domain"/>
    <property type="match status" value="1"/>
</dbReference>
<dbReference type="InterPro" id="IPR039426">
    <property type="entry name" value="TonB-dep_rcpt-like"/>
</dbReference>
<proteinExistence type="inferred from homology"/>
<comment type="subcellular location">
    <subcellularLocation>
        <location evidence="1 8">Cell outer membrane</location>
        <topology evidence="1 8">Multi-pass membrane protein</topology>
    </subcellularLocation>
</comment>
<evidence type="ECO:0000259" key="11">
    <source>
        <dbReference type="Pfam" id="PF00593"/>
    </source>
</evidence>
<dbReference type="InterPro" id="IPR037066">
    <property type="entry name" value="Plug_dom_sf"/>
</dbReference>
<protein>
    <submittedName>
        <fullName evidence="13">SusC/RagA family TonB-linked outer membrane protein</fullName>
    </submittedName>
</protein>
<keyword evidence="2 8" id="KW-0813">Transport</keyword>
<dbReference type="FunFam" id="2.170.130.10:FF:000003">
    <property type="entry name" value="SusC/RagA family TonB-linked outer membrane protein"/>
    <property type="match status" value="1"/>
</dbReference>
<dbReference type="NCBIfam" id="TIGR04056">
    <property type="entry name" value="OMP_RagA_SusC"/>
    <property type="match status" value="1"/>
</dbReference>
<evidence type="ECO:0000313" key="14">
    <source>
        <dbReference type="Proteomes" id="UP000033035"/>
    </source>
</evidence>
<evidence type="ECO:0000259" key="12">
    <source>
        <dbReference type="Pfam" id="PF07715"/>
    </source>
</evidence>
<evidence type="ECO:0000256" key="7">
    <source>
        <dbReference type="ARBA" id="ARBA00023237"/>
    </source>
</evidence>
<evidence type="ECO:0000256" key="10">
    <source>
        <dbReference type="SAM" id="MobiDB-lite"/>
    </source>
</evidence>
<dbReference type="InterPro" id="IPR000531">
    <property type="entry name" value="Beta-barrel_TonB"/>
</dbReference>
<evidence type="ECO:0000256" key="5">
    <source>
        <dbReference type="ARBA" id="ARBA00023077"/>
    </source>
</evidence>
<dbReference type="STRING" id="1203610.HMPREF1536_01737"/>
<dbReference type="FunFam" id="2.60.40.1120:FF:000003">
    <property type="entry name" value="Outer membrane protein Omp121"/>
    <property type="match status" value="1"/>
</dbReference>
<keyword evidence="3 8" id="KW-1134">Transmembrane beta strand</keyword>
<name>A0A0F5JJI2_9BACT</name>
<dbReference type="Pfam" id="PF13715">
    <property type="entry name" value="CarbopepD_reg_2"/>
    <property type="match status" value="1"/>
</dbReference>
<dbReference type="InterPro" id="IPR023996">
    <property type="entry name" value="TonB-dep_OMP_SusC/RagA"/>
</dbReference>
<evidence type="ECO:0000256" key="8">
    <source>
        <dbReference type="PROSITE-ProRule" id="PRU01360"/>
    </source>
</evidence>
<keyword evidence="4 8" id="KW-0812">Transmembrane</keyword>
<keyword evidence="14" id="KW-1185">Reference proteome</keyword>
<dbReference type="InterPro" id="IPR018247">
    <property type="entry name" value="EF_Hand_1_Ca_BS"/>
</dbReference>
<evidence type="ECO:0000256" key="4">
    <source>
        <dbReference type="ARBA" id="ARBA00022692"/>
    </source>
</evidence>
<evidence type="ECO:0000256" key="3">
    <source>
        <dbReference type="ARBA" id="ARBA00022452"/>
    </source>
</evidence>
<dbReference type="InterPro" id="IPR008969">
    <property type="entry name" value="CarboxyPept-like_regulatory"/>
</dbReference>
<keyword evidence="7 8" id="KW-0998">Cell outer membrane</keyword>
<evidence type="ECO:0000256" key="2">
    <source>
        <dbReference type="ARBA" id="ARBA00022448"/>
    </source>
</evidence>
<dbReference type="PROSITE" id="PS52016">
    <property type="entry name" value="TONB_DEPENDENT_REC_3"/>
    <property type="match status" value="1"/>
</dbReference>
<dbReference type="Pfam" id="PF07715">
    <property type="entry name" value="Plug"/>
    <property type="match status" value="1"/>
</dbReference>
<comment type="caution">
    <text evidence="13">The sequence shown here is derived from an EMBL/GenBank/DDBJ whole genome shotgun (WGS) entry which is preliminary data.</text>
</comment>
<dbReference type="InterPro" id="IPR023997">
    <property type="entry name" value="TonB-dep_OMP_SusC/RagA_CS"/>
</dbReference>
<dbReference type="Proteomes" id="UP000033035">
    <property type="component" value="Unassembled WGS sequence"/>
</dbReference>
<dbReference type="Gene3D" id="2.40.170.20">
    <property type="entry name" value="TonB-dependent receptor, beta-barrel domain"/>
    <property type="match status" value="1"/>
</dbReference>
<accession>A0A0F5JJI2</accession>
<dbReference type="NCBIfam" id="TIGR04057">
    <property type="entry name" value="SusC_RagA_signa"/>
    <property type="match status" value="1"/>
</dbReference>
<feature type="domain" description="TonB-dependent receptor-like beta-barrel" evidence="11">
    <location>
        <begin position="560"/>
        <end position="1103"/>
    </location>
</feature>
<evidence type="ECO:0000313" key="13">
    <source>
        <dbReference type="EMBL" id="KKB57928.1"/>
    </source>
</evidence>
<dbReference type="Gene3D" id="2.60.40.1120">
    <property type="entry name" value="Carboxypeptidase-like, regulatory domain"/>
    <property type="match status" value="1"/>
</dbReference>
<dbReference type="SUPFAM" id="SSF56935">
    <property type="entry name" value="Porins"/>
    <property type="match status" value="1"/>
</dbReference>
<keyword evidence="6 8" id="KW-0472">Membrane</keyword>
<organism evidence="13 14">
    <name type="scientific">Parabacteroides gordonii MS-1 = DSM 23371</name>
    <dbReference type="NCBI Taxonomy" id="1203610"/>
    <lineage>
        <taxon>Bacteria</taxon>
        <taxon>Pseudomonadati</taxon>
        <taxon>Bacteroidota</taxon>
        <taxon>Bacteroidia</taxon>
        <taxon>Bacteroidales</taxon>
        <taxon>Tannerellaceae</taxon>
        <taxon>Parabacteroides</taxon>
    </lineage>
</organism>
<dbReference type="AlphaFoldDB" id="A0A0F5JJI2"/>
<dbReference type="GO" id="GO:0009279">
    <property type="term" value="C:cell outer membrane"/>
    <property type="evidence" value="ECO:0007669"/>
    <property type="project" value="UniProtKB-SubCell"/>
</dbReference>
<dbReference type="HOGENOM" id="CLU_004317_0_2_10"/>
<dbReference type="InterPro" id="IPR036942">
    <property type="entry name" value="Beta-barrel_TonB_sf"/>
</dbReference>
<gene>
    <name evidence="13" type="ORF">HMPREF1536_01737</name>
</gene>